<keyword evidence="7" id="KW-1185">Reference proteome</keyword>
<organism evidence="6 7">
    <name type="scientific">Bradyrhizobium sacchari</name>
    <dbReference type="NCBI Taxonomy" id="1399419"/>
    <lineage>
        <taxon>Bacteria</taxon>
        <taxon>Pseudomonadati</taxon>
        <taxon>Pseudomonadota</taxon>
        <taxon>Alphaproteobacteria</taxon>
        <taxon>Hyphomicrobiales</taxon>
        <taxon>Nitrobacteraceae</taxon>
        <taxon>Bradyrhizobium</taxon>
    </lineage>
</organism>
<evidence type="ECO:0000313" key="7">
    <source>
        <dbReference type="Proteomes" id="UP000315914"/>
    </source>
</evidence>
<evidence type="ECO:0000256" key="3">
    <source>
        <dbReference type="ARBA" id="ARBA00023002"/>
    </source>
</evidence>
<reference evidence="6 7" key="1">
    <citation type="submission" date="2019-06" db="EMBL/GenBank/DDBJ databases">
        <title>Genomic Encyclopedia of Type Strains, Phase IV (KMG-V): Genome sequencing to study the core and pangenomes of soil and plant-associated prokaryotes.</title>
        <authorList>
            <person name="Whitman W."/>
        </authorList>
    </citation>
    <scope>NUCLEOTIDE SEQUENCE [LARGE SCALE GENOMIC DNA]</scope>
    <source>
        <strain evidence="6 7">BR 10556</strain>
    </source>
</reference>
<name>A0A560J6Q4_9BRAD</name>
<sequence length="206" mass="23010">MNIQETASKLRDPDHPVDRIFVDRWSPRGFTQDPLPERVLNTFFEAARWAPSAFNSQPWRFVYALRGQSEFEAFLAPLIEFNQGWARHAAALIYLLSRKEFAPPGKTERLFSRTHSFDSGAAWANFANQATAAGWAAHGMSGFSLGRARRMLRVPEGFAVEIAIAVGRKSDGAGLPPGLLQREQPSGRSPVGDFVGRGFFPERFRS</sequence>
<evidence type="ECO:0000313" key="6">
    <source>
        <dbReference type="EMBL" id="TWB66149.1"/>
    </source>
</evidence>
<keyword evidence="1" id="KW-0285">Flavoprotein</keyword>
<dbReference type="PANTHER" id="PTHR23026">
    <property type="entry name" value="NADPH NITROREDUCTASE"/>
    <property type="match status" value="1"/>
</dbReference>
<dbReference type="InterPro" id="IPR000415">
    <property type="entry name" value="Nitroreductase-like"/>
</dbReference>
<dbReference type="InterPro" id="IPR029479">
    <property type="entry name" value="Nitroreductase"/>
</dbReference>
<dbReference type="Proteomes" id="UP000315914">
    <property type="component" value="Unassembled WGS sequence"/>
</dbReference>
<dbReference type="PANTHER" id="PTHR23026:SF90">
    <property type="entry name" value="IODOTYROSINE DEIODINASE 1"/>
    <property type="match status" value="1"/>
</dbReference>
<dbReference type="RefSeq" id="WP_145680398.1">
    <property type="nucleotide sequence ID" value="NZ_VITW01000018.1"/>
</dbReference>
<proteinExistence type="predicted"/>
<dbReference type="AlphaFoldDB" id="A0A560J6Q4"/>
<feature type="domain" description="Nitroreductase" evidence="5">
    <location>
        <begin position="23"/>
        <end position="64"/>
    </location>
</feature>
<dbReference type="GO" id="GO:0016491">
    <property type="term" value="F:oxidoreductase activity"/>
    <property type="evidence" value="ECO:0007669"/>
    <property type="project" value="UniProtKB-KW"/>
</dbReference>
<evidence type="ECO:0000259" key="5">
    <source>
        <dbReference type="Pfam" id="PF00881"/>
    </source>
</evidence>
<protein>
    <submittedName>
        <fullName evidence="6">Nitroreductase</fullName>
    </submittedName>
</protein>
<dbReference type="InterPro" id="IPR050627">
    <property type="entry name" value="Nitroreductase/BluB"/>
</dbReference>
<gene>
    <name evidence="6" type="ORF">FBZ95_11824</name>
</gene>
<keyword evidence="2" id="KW-0288">FMN</keyword>
<accession>A0A560J6Q4</accession>
<dbReference type="Gene3D" id="3.40.109.10">
    <property type="entry name" value="NADH Oxidase"/>
    <property type="match status" value="1"/>
</dbReference>
<dbReference type="Pfam" id="PF00881">
    <property type="entry name" value="Nitroreductase"/>
    <property type="match status" value="2"/>
</dbReference>
<keyword evidence="3" id="KW-0560">Oxidoreductase</keyword>
<comment type="caution">
    <text evidence="6">The sequence shown here is derived from an EMBL/GenBank/DDBJ whole genome shotgun (WGS) entry which is preliminary data.</text>
</comment>
<evidence type="ECO:0000256" key="1">
    <source>
        <dbReference type="ARBA" id="ARBA00022630"/>
    </source>
</evidence>
<dbReference type="CDD" id="cd02138">
    <property type="entry name" value="TdsD-like"/>
    <property type="match status" value="1"/>
</dbReference>
<dbReference type="EMBL" id="VITW01000018">
    <property type="protein sequence ID" value="TWB66149.1"/>
    <property type="molecule type" value="Genomic_DNA"/>
</dbReference>
<dbReference type="SUPFAM" id="SSF55469">
    <property type="entry name" value="FMN-dependent nitroreductase-like"/>
    <property type="match status" value="1"/>
</dbReference>
<evidence type="ECO:0000256" key="2">
    <source>
        <dbReference type="ARBA" id="ARBA00022643"/>
    </source>
</evidence>
<dbReference type="STRING" id="1399419.A5906_04895"/>
<feature type="region of interest" description="Disordered" evidence="4">
    <location>
        <begin position="174"/>
        <end position="195"/>
    </location>
</feature>
<evidence type="ECO:0000256" key="4">
    <source>
        <dbReference type="SAM" id="MobiDB-lite"/>
    </source>
</evidence>
<feature type="domain" description="Nitroreductase" evidence="5">
    <location>
        <begin position="80"/>
        <end position="168"/>
    </location>
</feature>